<evidence type="ECO:0000256" key="2">
    <source>
        <dbReference type="SAM" id="Phobius"/>
    </source>
</evidence>
<dbReference type="InterPro" id="IPR028087">
    <property type="entry name" value="Tad_N"/>
</dbReference>
<proteinExistence type="predicted"/>
<name>A0A8H9GCY8_9MICO</name>
<sequence length="163" mass="16322">MRAAREPGGRAVDRERGSGTVLVLGLVAVTLLLVVGVAALGAAQNARGAAQSAADLAAIAGATALRDGFDPCGTARETVSRNGAEVAACEVLGGGVVRVAAARPVGGPARALVPGRAHAAARAGPRADRPQRTGPTATEATTTEATTKKATTKKTMTWPRYES</sequence>
<evidence type="ECO:0000313" key="5">
    <source>
        <dbReference type="Proteomes" id="UP000655589"/>
    </source>
</evidence>
<comment type="caution">
    <text evidence="4">The sequence shown here is derived from an EMBL/GenBank/DDBJ whole genome shotgun (WGS) entry which is preliminary data.</text>
</comment>
<evidence type="ECO:0000313" key="4">
    <source>
        <dbReference type="EMBL" id="GGM09177.1"/>
    </source>
</evidence>
<feature type="region of interest" description="Disordered" evidence="1">
    <location>
        <begin position="117"/>
        <end position="163"/>
    </location>
</feature>
<feature type="domain" description="Putative Flp pilus-assembly TadG-like N-terminal" evidence="3">
    <location>
        <begin position="17"/>
        <end position="64"/>
    </location>
</feature>
<keyword evidence="2" id="KW-0812">Transmembrane</keyword>
<evidence type="ECO:0000256" key="1">
    <source>
        <dbReference type="SAM" id="MobiDB-lite"/>
    </source>
</evidence>
<feature type="transmembrane region" description="Helical" evidence="2">
    <location>
        <begin position="21"/>
        <end position="43"/>
    </location>
</feature>
<evidence type="ECO:0000259" key="3">
    <source>
        <dbReference type="Pfam" id="PF13400"/>
    </source>
</evidence>
<organism evidence="4 5">
    <name type="scientific">Promicromonospora citrea</name>
    <dbReference type="NCBI Taxonomy" id="43677"/>
    <lineage>
        <taxon>Bacteria</taxon>
        <taxon>Bacillati</taxon>
        <taxon>Actinomycetota</taxon>
        <taxon>Actinomycetes</taxon>
        <taxon>Micrococcales</taxon>
        <taxon>Promicromonosporaceae</taxon>
        <taxon>Promicromonospora</taxon>
    </lineage>
</organism>
<keyword evidence="2" id="KW-1133">Transmembrane helix</keyword>
<feature type="compositionally biased region" description="Low complexity" evidence="1">
    <location>
        <begin position="136"/>
        <end position="155"/>
    </location>
</feature>
<dbReference type="Pfam" id="PF13400">
    <property type="entry name" value="Tad"/>
    <property type="match status" value="1"/>
</dbReference>
<dbReference type="InterPro" id="IPR021202">
    <property type="entry name" value="Rv3654c-like"/>
</dbReference>
<keyword evidence="2" id="KW-0472">Membrane</keyword>
<dbReference type="Proteomes" id="UP000655589">
    <property type="component" value="Unassembled WGS sequence"/>
</dbReference>
<protein>
    <recommendedName>
        <fullName evidence="3">Putative Flp pilus-assembly TadG-like N-terminal domain-containing protein</fullName>
    </recommendedName>
</protein>
<reference evidence="4" key="2">
    <citation type="submission" date="2020-09" db="EMBL/GenBank/DDBJ databases">
        <authorList>
            <person name="Sun Q."/>
            <person name="Ohkuma M."/>
        </authorList>
    </citation>
    <scope>NUCLEOTIDE SEQUENCE</scope>
    <source>
        <strain evidence="4">JCM 3051</strain>
    </source>
</reference>
<accession>A0A8H9GCY8</accession>
<reference evidence="4" key="1">
    <citation type="journal article" date="2014" name="Int. J. Syst. Evol. Microbiol.">
        <title>Complete genome sequence of Corynebacterium casei LMG S-19264T (=DSM 44701T), isolated from a smear-ripened cheese.</title>
        <authorList>
            <consortium name="US DOE Joint Genome Institute (JGI-PGF)"/>
            <person name="Walter F."/>
            <person name="Albersmeier A."/>
            <person name="Kalinowski J."/>
            <person name="Ruckert C."/>
        </authorList>
    </citation>
    <scope>NUCLEOTIDE SEQUENCE</scope>
    <source>
        <strain evidence="4">JCM 3051</strain>
    </source>
</reference>
<keyword evidence="5" id="KW-1185">Reference proteome</keyword>
<gene>
    <name evidence="4" type="ORF">GCM10010102_01290</name>
</gene>
<dbReference type="NCBIfam" id="TIGR03816">
    <property type="entry name" value="tadE_like_DECH"/>
    <property type="match status" value="1"/>
</dbReference>
<dbReference type="EMBL" id="BMPT01000001">
    <property type="protein sequence ID" value="GGM09177.1"/>
    <property type="molecule type" value="Genomic_DNA"/>
</dbReference>
<dbReference type="AlphaFoldDB" id="A0A8H9GCY8"/>